<evidence type="ECO:0000313" key="12">
    <source>
        <dbReference type="EMBL" id="GJD94718.1"/>
    </source>
</evidence>
<evidence type="ECO:0000256" key="4">
    <source>
        <dbReference type="ARBA" id="ARBA00022801"/>
    </source>
</evidence>
<keyword evidence="11" id="KW-0732">Signal</keyword>
<comment type="cofactor">
    <cofactor evidence="9">
        <name>Zn(2+)</name>
        <dbReference type="ChEBI" id="CHEBI:29105"/>
    </cofactor>
    <text evidence="9">Binds 1 zinc ion per subunit.</text>
</comment>
<feature type="binding site" evidence="9">
    <location>
        <position position="140"/>
    </location>
    <ligand>
        <name>Zn(2+)</name>
        <dbReference type="ChEBI" id="CHEBI:29105"/>
        <note>catalytic</note>
    </ligand>
</feature>
<proteinExistence type="inferred from homology"/>
<keyword evidence="3 9" id="KW-0479">Metal-binding</keyword>
<accession>A0ABQ4RV53</accession>
<evidence type="ECO:0000256" key="10">
    <source>
        <dbReference type="PIRNR" id="PIRNR026671"/>
    </source>
</evidence>
<dbReference type="CDD" id="cd14817">
    <property type="entry name" value="D-Ala-D-Ala_dipeptidase_VanX"/>
    <property type="match status" value="1"/>
</dbReference>
<evidence type="ECO:0000256" key="6">
    <source>
        <dbReference type="ARBA" id="ARBA00022997"/>
    </source>
</evidence>
<dbReference type="SUPFAM" id="SSF55166">
    <property type="entry name" value="Hedgehog/DD-peptidase"/>
    <property type="match status" value="1"/>
</dbReference>
<evidence type="ECO:0000256" key="11">
    <source>
        <dbReference type="SAM" id="SignalP"/>
    </source>
</evidence>
<keyword evidence="4 9" id="KW-0378">Hydrolase</keyword>
<gene>
    <name evidence="12" type="primary">vanX</name>
    <name evidence="9" type="synonym">ddpX</name>
    <name evidence="12" type="ORF">OCOJLMKI_1921</name>
</gene>
<evidence type="ECO:0000256" key="2">
    <source>
        <dbReference type="ARBA" id="ARBA00022670"/>
    </source>
</evidence>
<keyword evidence="5 9" id="KW-0862">Zinc</keyword>
<keyword evidence="7 9" id="KW-0482">Metalloprotease</keyword>
<evidence type="ECO:0000256" key="9">
    <source>
        <dbReference type="HAMAP-Rule" id="MF_01924"/>
    </source>
</evidence>
<feature type="signal peptide" evidence="11">
    <location>
        <begin position="1"/>
        <end position="23"/>
    </location>
</feature>
<reference evidence="12" key="2">
    <citation type="submission" date="2021-08" db="EMBL/GenBank/DDBJ databases">
        <authorList>
            <person name="Tani A."/>
            <person name="Ola A."/>
            <person name="Ogura Y."/>
            <person name="Katsura K."/>
            <person name="Hayashi T."/>
        </authorList>
    </citation>
    <scope>NUCLEOTIDE SEQUENCE</scope>
    <source>
        <strain evidence="12">DSM 19015</strain>
    </source>
</reference>
<evidence type="ECO:0000313" key="13">
    <source>
        <dbReference type="Proteomes" id="UP001055125"/>
    </source>
</evidence>
<feature type="binding site" evidence="9">
    <location>
        <position position="208"/>
    </location>
    <ligand>
        <name>Zn(2+)</name>
        <dbReference type="ChEBI" id="CHEBI:29105"/>
        <note>catalytic</note>
    </ligand>
</feature>
<dbReference type="EC" id="3.4.13.22" evidence="9 10"/>
<dbReference type="InterPro" id="IPR009045">
    <property type="entry name" value="Zn_M74/Hedgehog-like"/>
</dbReference>
<feature type="active site" description="Proton donor/acceptor" evidence="9">
    <location>
        <position position="205"/>
    </location>
</feature>
<comment type="function">
    <text evidence="9 10">Catalyzes hydrolysis of the D-alanyl-D-alanine dipeptide.</text>
</comment>
<dbReference type="EMBL" id="BPQP01000028">
    <property type="protein sequence ID" value="GJD94718.1"/>
    <property type="molecule type" value="Genomic_DNA"/>
</dbReference>
<evidence type="ECO:0000256" key="1">
    <source>
        <dbReference type="ARBA" id="ARBA00001362"/>
    </source>
</evidence>
<comment type="similarity">
    <text evidence="9 10">Belongs to the peptidase M15D family.</text>
</comment>
<dbReference type="HAMAP" id="MF_01924">
    <property type="entry name" value="A_A_dipeptidase"/>
    <property type="match status" value="1"/>
</dbReference>
<feature type="site" description="Transition state stabilizer" evidence="9">
    <location>
        <position position="95"/>
    </location>
</feature>
<comment type="caution">
    <text evidence="12">The sequence shown here is derived from an EMBL/GenBank/DDBJ whole genome shotgun (WGS) entry which is preliminary data.</text>
</comment>
<dbReference type="PANTHER" id="PTHR43126:SF1">
    <property type="entry name" value="D-ALANYL-D-ALANINE DIPEPTIDASE"/>
    <property type="match status" value="1"/>
</dbReference>
<dbReference type="InterPro" id="IPR000755">
    <property type="entry name" value="A_A_dipeptidase"/>
</dbReference>
<dbReference type="Pfam" id="PF01427">
    <property type="entry name" value="Peptidase_M15"/>
    <property type="match status" value="1"/>
</dbReference>
<sequence length="226" mass="25445">MARGRRRCLVSLFLCVMASDVEAKNSSPLVDAGKLVPDLRLEMRYAGAHNFMGRPVPGYEAPKCLLTREASQALEKVQAAIRADGYGLKVFDCYRPKRAVSAFVKWADDPKDLEGKAEFYPEIDKKDLFRLGYIARESSHSRGSTVDLTMFDLSNGEEVDMGSAFDLFSPRSNFAHGDLSPQARANRARLRAAMEQAGFQPYALEWWHFTLKREPFPDSAFDVPIR</sequence>
<dbReference type="Gene3D" id="3.30.1380.10">
    <property type="match status" value="1"/>
</dbReference>
<dbReference type="PIRSF" id="PIRSF026671">
    <property type="entry name" value="AA_dipeptidase"/>
    <property type="match status" value="1"/>
</dbReference>
<protein>
    <recommendedName>
        <fullName evidence="9 10">D-alanyl-D-alanine dipeptidase</fullName>
        <shortName evidence="9 10">D-Ala-D-Ala dipeptidase</shortName>
        <ecNumber evidence="9 10">3.4.13.22</ecNumber>
    </recommendedName>
</protein>
<dbReference type="Proteomes" id="UP001055125">
    <property type="component" value="Unassembled WGS sequence"/>
</dbReference>
<keyword evidence="6 9" id="KW-0224">Dipeptidase</keyword>
<evidence type="ECO:0000256" key="7">
    <source>
        <dbReference type="ARBA" id="ARBA00023049"/>
    </source>
</evidence>
<evidence type="ECO:0000256" key="5">
    <source>
        <dbReference type="ARBA" id="ARBA00022833"/>
    </source>
</evidence>
<keyword evidence="8 10" id="KW-0961">Cell wall biogenesis/degradation</keyword>
<organism evidence="12 13">
    <name type="scientific">Methylobacterium iners</name>
    <dbReference type="NCBI Taxonomy" id="418707"/>
    <lineage>
        <taxon>Bacteria</taxon>
        <taxon>Pseudomonadati</taxon>
        <taxon>Pseudomonadota</taxon>
        <taxon>Alphaproteobacteria</taxon>
        <taxon>Hyphomicrobiales</taxon>
        <taxon>Methylobacteriaceae</taxon>
        <taxon>Methylobacterium</taxon>
    </lineage>
</organism>
<keyword evidence="13" id="KW-1185">Reference proteome</keyword>
<name>A0ABQ4RV53_9HYPH</name>
<feature type="binding site" evidence="9">
    <location>
        <position position="147"/>
    </location>
    <ligand>
        <name>Zn(2+)</name>
        <dbReference type="ChEBI" id="CHEBI:29105"/>
        <note>catalytic</note>
    </ligand>
</feature>
<evidence type="ECO:0000256" key="3">
    <source>
        <dbReference type="ARBA" id="ARBA00022723"/>
    </source>
</evidence>
<evidence type="ECO:0000256" key="8">
    <source>
        <dbReference type="ARBA" id="ARBA00023316"/>
    </source>
</evidence>
<reference evidence="12" key="1">
    <citation type="journal article" date="2021" name="Front. Microbiol.">
        <title>Comprehensive Comparative Genomics and Phenotyping of Methylobacterium Species.</title>
        <authorList>
            <person name="Alessa O."/>
            <person name="Ogura Y."/>
            <person name="Fujitani Y."/>
            <person name="Takami H."/>
            <person name="Hayashi T."/>
            <person name="Sahin N."/>
            <person name="Tani A."/>
        </authorList>
    </citation>
    <scope>NUCLEOTIDE SEQUENCE</scope>
    <source>
        <strain evidence="12">DSM 19015</strain>
    </source>
</reference>
<dbReference type="PANTHER" id="PTHR43126">
    <property type="entry name" value="D-ALANYL-D-ALANINE DIPEPTIDASE"/>
    <property type="match status" value="1"/>
</dbReference>
<feature type="chain" id="PRO_5047046041" description="D-alanyl-D-alanine dipeptidase" evidence="11">
    <location>
        <begin position="24"/>
        <end position="226"/>
    </location>
</feature>
<keyword evidence="2 9" id="KW-0645">Protease</keyword>
<comment type="catalytic activity">
    <reaction evidence="1 9 10">
        <text>D-alanyl-D-alanine + H2O = 2 D-alanine</text>
        <dbReference type="Rhea" id="RHEA:20661"/>
        <dbReference type="ChEBI" id="CHEBI:15377"/>
        <dbReference type="ChEBI" id="CHEBI:57416"/>
        <dbReference type="ChEBI" id="CHEBI:57822"/>
        <dbReference type="EC" id="3.4.13.22"/>
    </reaction>
</comment>